<dbReference type="OrthoDB" id="5585143at2"/>
<dbReference type="InterPro" id="IPR021255">
    <property type="entry name" value="DUF2807"/>
</dbReference>
<feature type="region of interest" description="Disordered" evidence="1">
    <location>
        <begin position="233"/>
        <end position="256"/>
    </location>
</feature>
<feature type="domain" description="Putative auto-transporter adhesin head GIN" evidence="2">
    <location>
        <begin position="49"/>
        <end position="240"/>
    </location>
</feature>
<comment type="caution">
    <text evidence="3">The sequence shown here is derived from an EMBL/GenBank/DDBJ whole genome shotgun (WGS) entry which is preliminary data.</text>
</comment>
<dbReference type="EMBL" id="WJXZ01000013">
    <property type="protein sequence ID" value="MRS63851.1"/>
    <property type="molecule type" value="Genomic_DNA"/>
</dbReference>
<evidence type="ECO:0000313" key="4">
    <source>
        <dbReference type="Proteomes" id="UP000441754"/>
    </source>
</evidence>
<protein>
    <submittedName>
        <fullName evidence="3">DUF2807 domain-containing protein</fullName>
    </submittedName>
</protein>
<dbReference type="Proteomes" id="UP000441754">
    <property type="component" value="Unassembled WGS sequence"/>
</dbReference>
<proteinExistence type="predicted"/>
<evidence type="ECO:0000313" key="3">
    <source>
        <dbReference type="EMBL" id="MRS63851.1"/>
    </source>
</evidence>
<gene>
    <name evidence="3" type="ORF">GJJ30_21305</name>
</gene>
<accession>A0A7K0EQL5</accession>
<dbReference type="Pfam" id="PF10988">
    <property type="entry name" value="DUF2807"/>
    <property type="match status" value="1"/>
</dbReference>
<dbReference type="AlphaFoldDB" id="A0A7K0EQL5"/>
<evidence type="ECO:0000259" key="2">
    <source>
        <dbReference type="Pfam" id="PF10988"/>
    </source>
</evidence>
<reference evidence="3 4" key="1">
    <citation type="journal article" date="2018" name="Antonie Van Leeuwenhoek">
        <title>Larkinella terrae sp. nov., isolated from soil on Jeju Island, South Korea.</title>
        <authorList>
            <person name="Ten L.N."/>
            <person name="Jeon J."/>
            <person name="Park S.J."/>
            <person name="Park S."/>
            <person name="Lee S.Y."/>
            <person name="Kim M.K."/>
            <person name="Jung H.Y."/>
        </authorList>
    </citation>
    <scope>NUCLEOTIDE SEQUENCE [LARGE SCALE GENOMIC DNA]</scope>
    <source>
        <strain evidence="3 4">KCTC 52001</strain>
    </source>
</reference>
<organism evidence="3 4">
    <name type="scientific">Larkinella terrae</name>
    <dbReference type="NCBI Taxonomy" id="2025311"/>
    <lineage>
        <taxon>Bacteria</taxon>
        <taxon>Pseudomonadati</taxon>
        <taxon>Bacteroidota</taxon>
        <taxon>Cytophagia</taxon>
        <taxon>Cytophagales</taxon>
        <taxon>Spirosomataceae</taxon>
        <taxon>Larkinella</taxon>
    </lineage>
</organism>
<keyword evidence="4" id="KW-1185">Reference proteome</keyword>
<dbReference type="Gene3D" id="2.160.20.120">
    <property type="match status" value="1"/>
</dbReference>
<dbReference type="PROSITE" id="PS51257">
    <property type="entry name" value="PROKAR_LIPOPROTEIN"/>
    <property type="match status" value="1"/>
</dbReference>
<sequence>MRIKQQEPMKRFVILLAAFTAILPFLSSCNREDVGPLQEGEKAFLLTGFDQLELGSGFDVSVEAGPGFKIMAKGDQRNLDELDVVVRNGTLTAKYRTNKNRKYTTGFTITMPTLRGANFSGGVHATVKGFTNLSDLNIELSGGTHGTWEVIATRTNAIVSGGSKLQLTESKVTTGDDAGTSLINQLSVDVSGGSHVEAFDYAARDVTVKASGGSHANIRANKSLTAEASGASKINYKGNPANVNQSATGGSKVEPN</sequence>
<evidence type="ECO:0000256" key="1">
    <source>
        <dbReference type="SAM" id="MobiDB-lite"/>
    </source>
</evidence>
<name>A0A7K0EQL5_9BACT</name>